<evidence type="ECO:0000256" key="2">
    <source>
        <dbReference type="ARBA" id="ARBA00022803"/>
    </source>
</evidence>
<protein>
    <submittedName>
        <fullName evidence="4">Uncharacterized protein</fullName>
    </submittedName>
</protein>
<reference evidence="4 5" key="1">
    <citation type="submission" date="2018-07" db="EMBL/GenBank/DDBJ databases">
        <title>Genome analysis of Larkinella rosea.</title>
        <authorList>
            <person name="Zhou Z."/>
            <person name="Wang G."/>
        </authorList>
    </citation>
    <scope>NUCLEOTIDE SEQUENCE [LARGE SCALE GENOMIC DNA]</scope>
    <source>
        <strain evidence="5">zzj9</strain>
    </source>
</reference>
<sequence length="182" mass="21229">MEVALIGFFFIFYLVVRYFVIDHDTQAEKDRLRFAEGITLVQFHRYDEAFAYFDQAIKQNPKSSLAFAYRGKCHLRNENAYSALFDLTVALSLDNTIPDSYLDKGIALYQLNQFGEAFKEFDKAVWYFRGQQPDAIRWRAMARMQLDQYGPAQKDLIRAIELGDENSAYLLKQPPFSNVIYS</sequence>
<accession>A0A368JQQ2</accession>
<dbReference type="RefSeq" id="WP_114406562.1">
    <property type="nucleotide sequence ID" value="NZ_QOWE01000010.1"/>
</dbReference>
<dbReference type="InterPro" id="IPR050498">
    <property type="entry name" value="Ycf3"/>
</dbReference>
<organism evidence="4 5">
    <name type="scientific">Larkinella punicea</name>
    <dbReference type="NCBI Taxonomy" id="2315727"/>
    <lineage>
        <taxon>Bacteria</taxon>
        <taxon>Pseudomonadati</taxon>
        <taxon>Bacteroidota</taxon>
        <taxon>Cytophagia</taxon>
        <taxon>Cytophagales</taxon>
        <taxon>Spirosomataceae</taxon>
        <taxon>Larkinella</taxon>
    </lineage>
</organism>
<dbReference type="Proteomes" id="UP000253383">
    <property type="component" value="Unassembled WGS sequence"/>
</dbReference>
<dbReference type="InterPro" id="IPR011990">
    <property type="entry name" value="TPR-like_helical_dom_sf"/>
</dbReference>
<evidence type="ECO:0000256" key="1">
    <source>
        <dbReference type="ARBA" id="ARBA00022737"/>
    </source>
</evidence>
<feature type="repeat" description="TPR" evidence="3">
    <location>
        <begin position="30"/>
        <end position="63"/>
    </location>
</feature>
<dbReference type="AlphaFoldDB" id="A0A368JQQ2"/>
<gene>
    <name evidence="4" type="ORF">DUE52_13585</name>
</gene>
<dbReference type="EMBL" id="QOWE01000010">
    <property type="protein sequence ID" value="RCR68923.1"/>
    <property type="molecule type" value="Genomic_DNA"/>
</dbReference>
<dbReference type="PANTHER" id="PTHR44858">
    <property type="entry name" value="TETRATRICOPEPTIDE REPEAT PROTEIN 6"/>
    <property type="match status" value="1"/>
</dbReference>
<evidence type="ECO:0000256" key="3">
    <source>
        <dbReference type="PROSITE-ProRule" id="PRU00339"/>
    </source>
</evidence>
<name>A0A368JQQ2_9BACT</name>
<keyword evidence="2 3" id="KW-0802">TPR repeat</keyword>
<evidence type="ECO:0000313" key="4">
    <source>
        <dbReference type="EMBL" id="RCR68923.1"/>
    </source>
</evidence>
<dbReference type="Pfam" id="PF13432">
    <property type="entry name" value="TPR_16"/>
    <property type="match status" value="1"/>
</dbReference>
<evidence type="ECO:0000313" key="5">
    <source>
        <dbReference type="Proteomes" id="UP000253383"/>
    </source>
</evidence>
<keyword evidence="5" id="KW-1185">Reference proteome</keyword>
<dbReference type="PANTHER" id="PTHR44858:SF1">
    <property type="entry name" value="UDP-N-ACETYLGLUCOSAMINE--PEPTIDE N-ACETYLGLUCOSAMINYLTRANSFERASE SPINDLY-RELATED"/>
    <property type="match status" value="1"/>
</dbReference>
<dbReference type="OrthoDB" id="948309at2"/>
<dbReference type="SUPFAM" id="SSF48452">
    <property type="entry name" value="TPR-like"/>
    <property type="match status" value="1"/>
</dbReference>
<proteinExistence type="predicted"/>
<keyword evidence="1" id="KW-0677">Repeat</keyword>
<comment type="caution">
    <text evidence="4">The sequence shown here is derived from an EMBL/GenBank/DDBJ whole genome shotgun (WGS) entry which is preliminary data.</text>
</comment>
<dbReference type="Gene3D" id="1.25.40.10">
    <property type="entry name" value="Tetratricopeptide repeat domain"/>
    <property type="match status" value="2"/>
</dbReference>
<dbReference type="PROSITE" id="PS50005">
    <property type="entry name" value="TPR"/>
    <property type="match status" value="1"/>
</dbReference>
<dbReference type="InterPro" id="IPR019734">
    <property type="entry name" value="TPR_rpt"/>
</dbReference>
<dbReference type="SMART" id="SM00028">
    <property type="entry name" value="TPR"/>
    <property type="match status" value="4"/>
</dbReference>